<dbReference type="CTD" id="9821683"/>
<dbReference type="HOGENOM" id="CLU_900910_0_0_1"/>
<dbReference type="RefSeq" id="XP_003117293.2">
    <property type="nucleotide sequence ID" value="XM_003117245.2"/>
</dbReference>
<dbReference type="EMBL" id="DS268408">
    <property type="protein sequence ID" value="EFO86159.1"/>
    <property type="molecule type" value="Genomic_DNA"/>
</dbReference>
<dbReference type="PANTHER" id="PTHR46073">
    <property type="entry name" value="CHITINASE"/>
    <property type="match status" value="1"/>
</dbReference>
<name>E3LH44_CAERE</name>
<sequence length="309" mass="35825">MVYEVLESVEPEETPRTLCQRFRYFSLERWASRKETAGKVATLASALLIFLAVIMIYVIFHAKEPCHRRVVAVFNNSDVSWRILSLTTHVVFSELIVDKHGLVHFETEESKRQFFELKDRMASLKPKQKFLISVSDSGFNLENMKPYHIIGNFASSTADFVEKNQLDGVLLNFKLPTDPEIYEVHLSILEELYYTFSRERKGDYQVGITSSITDIEKSPYEIGQLIGHLGFINLQVPTKEVASNFTETFSEVQREKMNIRYHEEDPSQILDLGVGGVWVPVDRKRDLVTMDNDYVCYKNREKSRIYTVE</sequence>
<evidence type="ECO:0000259" key="1">
    <source>
        <dbReference type="Pfam" id="PF00704"/>
    </source>
</evidence>
<dbReference type="STRING" id="31234.E3LH44"/>
<reference evidence="2" key="1">
    <citation type="submission" date="2007-07" db="EMBL/GenBank/DDBJ databases">
        <title>PCAP assembly of the Caenorhabditis remanei genome.</title>
        <authorList>
            <consortium name="The Caenorhabditis remanei Sequencing Consortium"/>
            <person name="Wilson R.K."/>
        </authorList>
    </citation>
    <scope>NUCLEOTIDE SEQUENCE [LARGE SCALE GENOMIC DNA]</scope>
    <source>
        <strain evidence="2">PB4641</strain>
    </source>
</reference>
<dbReference type="Proteomes" id="UP000008281">
    <property type="component" value="Unassembled WGS sequence"/>
</dbReference>
<evidence type="ECO:0000313" key="3">
    <source>
        <dbReference type="Proteomes" id="UP000008281"/>
    </source>
</evidence>
<dbReference type="Gene3D" id="3.20.20.80">
    <property type="entry name" value="Glycosidases"/>
    <property type="match status" value="1"/>
</dbReference>
<dbReference type="PANTHER" id="PTHR46073:SF6">
    <property type="entry name" value="GH18 DOMAIN-CONTAINING PROTEIN"/>
    <property type="match status" value="1"/>
</dbReference>
<dbReference type="KEGG" id="crq:GCK72_005193"/>
<proteinExistence type="predicted"/>
<accession>E3LH44</accession>
<dbReference type="GeneID" id="9821683"/>
<dbReference type="InterPro" id="IPR001223">
    <property type="entry name" value="Glyco_hydro18_cat"/>
</dbReference>
<evidence type="ECO:0000313" key="2">
    <source>
        <dbReference type="EMBL" id="EFO86159.1"/>
    </source>
</evidence>
<dbReference type="InterPro" id="IPR017853">
    <property type="entry name" value="GH"/>
</dbReference>
<dbReference type="GO" id="GO:0005975">
    <property type="term" value="P:carbohydrate metabolic process"/>
    <property type="evidence" value="ECO:0007669"/>
    <property type="project" value="InterPro"/>
</dbReference>
<dbReference type="Pfam" id="PF00704">
    <property type="entry name" value="Glyco_hydro_18"/>
    <property type="match status" value="1"/>
</dbReference>
<keyword evidence="3" id="KW-1185">Reference proteome</keyword>
<organism evidence="3">
    <name type="scientific">Caenorhabditis remanei</name>
    <name type="common">Caenorhabditis vulgaris</name>
    <dbReference type="NCBI Taxonomy" id="31234"/>
    <lineage>
        <taxon>Eukaryota</taxon>
        <taxon>Metazoa</taxon>
        <taxon>Ecdysozoa</taxon>
        <taxon>Nematoda</taxon>
        <taxon>Chromadorea</taxon>
        <taxon>Rhabditida</taxon>
        <taxon>Rhabditina</taxon>
        <taxon>Rhabditomorpha</taxon>
        <taxon>Rhabditoidea</taxon>
        <taxon>Rhabditidae</taxon>
        <taxon>Peloderinae</taxon>
        <taxon>Caenorhabditis</taxon>
    </lineage>
</organism>
<dbReference type="AlphaFoldDB" id="E3LH44"/>
<dbReference type="SUPFAM" id="SSF51445">
    <property type="entry name" value="(Trans)glycosidases"/>
    <property type="match status" value="1"/>
</dbReference>
<gene>
    <name evidence="2" type="ORF">CRE_02061</name>
</gene>
<protein>
    <recommendedName>
        <fullName evidence="1">GH18 domain-containing protein</fullName>
    </recommendedName>
</protein>
<feature type="domain" description="GH18" evidence="1">
    <location>
        <begin position="84"/>
        <end position="236"/>
    </location>
</feature>